<keyword evidence="3" id="KW-1185">Reference proteome</keyword>
<accession>A0A1H3T2Z9</accession>
<dbReference type="InterPro" id="IPR032693">
    <property type="entry name" value="YtkA-like_dom"/>
</dbReference>
<evidence type="ECO:0000313" key="3">
    <source>
        <dbReference type="Proteomes" id="UP000199515"/>
    </source>
</evidence>
<gene>
    <name evidence="2" type="ORF">SAMN05421504_11724</name>
</gene>
<dbReference type="OrthoDB" id="3695826at2"/>
<proteinExistence type="predicted"/>
<organism evidence="2 3">
    <name type="scientific">Amycolatopsis xylanica</name>
    <dbReference type="NCBI Taxonomy" id="589385"/>
    <lineage>
        <taxon>Bacteria</taxon>
        <taxon>Bacillati</taxon>
        <taxon>Actinomycetota</taxon>
        <taxon>Actinomycetes</taxon>
        <taxon>Pseudonocardiales</taxon>
        <taxon>Pseudonocardiaceae</taxon>
        <taxon>Amycolatopsis</taxon>
    </lineage>
</organism>
<dbReference type="Pfam" id="PF13115">
    <property type="entry name" value="YtkA"/>
    <property type="match status" value="1"/>
</dbReference>
<feature type="domain" description="YtkA-like" evidence="1">
    <location>
        <begin position="44"/>
        <end position="119"/>
    </location>
</feature>
<dbReference type="RefSeq" id="WP_091300127.1">
    <property type="nucleotide sequence ID" value="NZ_FNON01000017.1"/>
</dbReference>
<dbReference type="EMBL" id="FNON01000017">
    <property type="protein sequence ID" value="SDZ44248.1"/>
    <property type="molecule type" value="Genomic_DNA"/>
</dbReference>
<evidence type="ECO:0000313" key="2">
    <source>
        <dbReference type="EMBL" id="SDZ44248.1"/>
    </source>
</evidence>
<protein>
    <submittedName>
        <fullName evidence="2">YtkA-like</fullName>
    </submittedName>
</protein>
<evidence type="ECO:0000259" key="1">
    <source>
        <dbReference type="Pfam" id="PF13115"/>
    </source>
</evidence>
<dbReference type="Proteomes" id="UP000199515">
    <property type="component" value="Unassembled WGS sequence"/>
</dbReference>
<reference evidence="2 3" key="1">
    <citation type="submission" date="2016-10" db="EMBL/GenBank/DDBJ databases">
        <authorList>
            <person name="de Groot N.N."/>
        </authorList>
    </citation>
    <scope>NUCLEOTIDE SEQUENCE [LARGE SCALE GENOMIC DNA]</scope>
    <source>
        <strain evidence="2 3">CPCC 202699</strain>
    </source>
</reference>
<name>A0A1H3T2Z9_9PSEU</name>
<dbReference type="AlphaFoldDB" id="A0A1H3T2Z9"/>
<dbReference type="STRING" id="589385.SAMN05421504_11724"/>
<sequence>MTRQKPRLLIAAVAVLVLGVLTWLVWPSTSGGPTVLKSATGQHTVQLSVDAPKLGTNSFGVEVTDQSGKPARLDSVTVEPVMPQMGHALSPVTAGPEGPGRYRAAETVLPMSGQWEITVSLSGPDGTEQAVFPLLVK</sequence>